<organism evidence="2 3">
    <name type="scientific">Desmophyllum pertusum</name>
    <dbReference type="NCBI Taxonomy" id="174260"/>
    <lineage>
        <taxon>Eukaryota</taxon>
        <taxon>Metazoa</taxon>
        <taxon>Cnidaria</taxon>
        <taxon>Anthozoa</taxon>
        <taxon>Hexacorallia</taxon>
        <taxon>Scleractinia</taxon>
        <taxon>Caryophylliina</taxon>
        <taxon>Caryophylliidae</taxon>
        <taxon>Desmophyllum</taxon>
    </lineage>
</organism>
<gene>
    <name evidence="2" type="ORF">OS493_009447</name>
</gene>
<comment type="caution">
    <text evidence="2">The sequence shown here is derived from an EMBL/GenBank/DDBJ whole genome shotgun (WGS) entry which is preliminary data.</text>
</comment>
<dbReference type="Proteomes" id="UP001163046">
    <property type="component" value="Unassembled WGS sequence"/>
</dbReference>
<proteinExistence type="predicted"/>
<keyword evidence="1" id="KW-0732">Signal</keyword>
<sequence length="100" mass="10962">MDKRVILFVAVFFAIIAVNSLTAAMPTAEQPWTRYFDEGESLDLMKRACAGNRDTGTFAARGAILALLLFESDAKRPAGFAAEANCVPLKRLWNLKILLG</sequence>
<evidence type="ECO:0000256" key="1">
    <source>
        <dbReference type="SAM" id="SignalP"/>
    </source>
</evidence>
<dbReference type="EMBL" id="MU826829">
    <property type="protein sequence ID" value="KAJ7374110.1"/>
    <property type="molecule type" value="Genomic_DNA"/>
</dbReference>
<accession>A0A9W9Z364</accession>
<protein>
    <submittedName>
        <fullName evidence="2">Uncharacterized protein</fullName>
    </submittedName>
</protein>
<evidence type="ECO:0000313" key="2">
    <source>
        <dbReference type="EMBL" id="KAJ7374110.1"/>
    </source>
</evidence>
<feature type="signal peptide" evidence="1">
    <location>
        <begin position="1"/>
        <end position="24"/>
    </location>
</feature>
<feature type="chain" id="PRO_5040858384" evidence="1">
    <location>
        <begin position="25"/>
        <end position="100"/>
    </location>
</feature>
<evidence type="ECO:0000313" key="3">
    <source>
        <dbReference type="Proteomes" id="UP001163046"/>
    </source>
</evidence>
<keyword evidence="3" id="KW-1185">Reference proteome</keyword>
<dbReference type="AlphaFoldDB" id="A0A9W9Z364"/>
<name>A0A9W9Z364_9CNID</name>
<reference evidence="2" key="1">
    <citation type="submission" date="2023-01" db="EMBL/GenBank/DDBJ databases">
        <title>Genome assembly of the deep-sea coral Lophelia pertusa.</title>
        <authorList>
            <person name="Herrera S."/>
            <person name="Cordes E."/>
        </authorList>
    </citation>
    <scope>NUCLEOTIDE SEQUENCE</scope>
    <source>
        <strain evidence="2">USNM1676648</strain>
        <tissue evidence="2">Polyp</tissue>
    </source>
</reference>